<dbReference type="EMBL" id="JBBWUH010000009">
    <property type="protein sequence ID" value="KAK8157345.1"/>
    <property type="molecule type" value="Genomic_DNA"/>
</dbReference>
<dbReference type="Proteomes" id="UP001456524">
    <property type="component" value="Unassembled WGS sequence"/>
</dbReference>
<proteinExistence type="predicted"/>
<evidence type="ECO:0000313" key="3">
    <source>
        <dbReference type="Proteomes" id="UP001456524"/>
    </source>
</evidence>
<feature type="transmembrane region" description="Helical" evidence="1">
    <location>
        <begin position="707"/>
        <end position="727"/>
    </location>
</feature>
<feature type="transmembrane region" description="Helical" evidence="1">
    <location>
        <begin position="675"/>
        <end position="695"/>
    </location>
</feature>
<feature type="transmembrane region" description="Helical" evidence="1">
    <location>
        <begin position="473"/>
        <end position="493"/>
    </location>
</feature>
<comment type="caution">
    <text evidence="2">The sequence shown here is derived from an EMBL/GenBank/DDBJ whole genome shotgun (WGS) entry which is preliminary data.</text>
</comment>
<reference evidence="2 3" key="1">
    <citation type="journal article" date="2022" name="G3 (Bethesda)">
        <title>Enemy or ally: a genomic approach to elucidate the lifestyle of Phyllosticta citrichinaensis.</title>
        <authorList>
            <person name="Buijs V.A."/>
            <person name="Groenewald J.Z."/>
            <person name="Haridas S."/>
            <person name="LaButti K.M."/>
            <person name="Lipzen A."/>
            <person name="Martin F.M."/>
            <person name="Barry K."/>
            <person name="Grigoriev I.V."/>
            <person name="Crous P.W."/>
            <person name="Seidl M.F."/>
        </authorList>
    </citation>
    <scope>NUCLEOTIDE SEQUENCE [LARGE SCALE GENOMIC DNA]</scope>
    <source>
        <strain evidence="2 3">CBS 129764</strain>
    </source>
</reference>
<evidence type="ECO:0000313" key="2">
    <source>
        <dbReference type="EMBL" id="KAK8157345.1"/>
    </source>
</evidence>
<dbReference type="PANTHER" id="PTHR35043:SF7">
    <property type="entry name" value="TRANSCRIPTION FACTOR DOMAIN-CONTAINING PROTEIN"/>
    <property type="match status" value="1"/>
</dbReference>
<gene>
    <name evidence="2" type="ORF">IWX90DRAFT_321129</name>
</gene>
<protein>
    <submittedName>
        <fullName evidence="2">Uncharacterized protein</fullName>
    </submittedName>
</protein>
<keyword evidence="1" id="KW-1133">Transmembrane helix</keyword>
<dbReference type="PANTHER" id="PTHR35043">
    <property type="entry name" value="TRANSCRIPTION FACTOR DOMAIN-CONTAINING PROTEIN"/>
    <property type="match status" value="1"/>
</dbReference>
<organism evidence="2 3">
    <name type="scientific">Phyllosticta citrichinensis</name>
    <dbReference type="NCBI Taxonomy" id="1130410"/>
    <lineage>
        <taxon>Eukaryota</taxon>
        <taxon>Fungi</taxon>
        <taxon>Dikarya</taxon>
        <taxon>Ascomycota</taxon>
        <taxon>Pezizomycotina</taxon>
        <taxon>Dothideomycetes</taxon>
        <taxon>Dothideomycetes incertae sedis</taxon>
        <taxon>Botryosphaeriales</taxon>
        <taxon>Phyllostictaceae</taxon>
        <taxon>Phyllosticta</taxon>
    </lineage>
</organism>
<name>A0ABR1XJL4_9PEZI</name>
<keyword evidence="3" id="KW-1185">Reference proteome</keyword>
<keyword evidence="1" id="KW-0812">Transmembrane</keyword>
<sequence length="816" mass="91503">MRVNQTSRTKSKRTLTPDIDSSDCVVASLATPAQKVLHSSHLPFSHLPAAHWLLGSSHMHISLAPSVASPNLAIEASLAHCMDWLGATSLPRCGYSLSAAAEQRRRRADPQIRLDITYMGRPPMSSSLGLHRDFASPVQFTSAFGFLVMRPVFLVALFSLLHCGNGWPVAIASTQLLVGRTEHSYPNSTANGTAVDADPSWVAAPKVRGTWQLIVGCLTTLSLCAWTAYHPNVCQESGMVKKLWRRFTWMMAAVVGPEAVLYCAWEQRWMANRLRKKVNRLGRRAVDGFEPPPPRKVGDCEDEYVLTRCSSAPTFSSQSSTLHDDRCSIYSSRSDVVAPQPSKEADHDAQSPFMRFSFEEPAIEKPHHDGFSQRPSQDKASPLFTSWTLQQAFFAVCGGLAVSTGSFWHSPTMTLTPRGVLELTRAGLLPSVTDDEVTEKSKANTAAKVMVCIQASWFLVQAVARLAQKLPLTLLEVHVLAHVLCALAMYFCWVDKPYDAETPIVIADEKVKDMIALFVLDAAPRTGSTSDEIDLQDRLLRPISMAEIQERHMPQRWARDSSTKVPRLMFKLELPADDEDSKMEEIMEDLIQVERGPPSPEQVARMQEHHKRANRGLDYLRNRYFQVVACRGDSEMPREPRLCFRQRGVGRRYVVDQRSNRRIEGKIDNDENTKIRSVLTFGIISAGYGAIHLCAWNEHFPSTVECWMWRVAALCMVSFPFAGAAFLKGFTLWSKIAPQKDRWNRARWQYLFVKIALGIVAFVGLGPIFLVTFAAMAGWCYGRLFMLIEAAFLSLRSPPLNTYRIPEWSAYWPHAG</sequence>
<accession>A0ABR1XJL4</accession>
<feature type="transmembrane region" description="Helical" evidence="1">
    <location>
        <begin position="748"/>
        <end position="770"/>
    </location>
</feature>
<evidence type="ECO:0000256" key="1">
    <source>
        <dbReference type="SAM" id="Phobius"/>
    </source>
</evidence>
<keyword evidence="1" id="KW-0472">Membrane</keyword>